<reference evidence="2" key="1">
    <citation type="submission" date="2023-10" db="EMBL/GenBank/DDBJ databases">
        <authorList>
            <person name="Domelevo Entfellner J.-B."/>
        </authorList>
    </citation>
    <scope>NUCLEOTIDE SEQUENCE</scope>
</reference>
<evidence type="ECO:0000256" key="1">
    <source>
        <dbReference type="SAM" id="MobiDB-lite"/>
    </source>
</evidence>
<feature type="compositionally biased region" description="Basic and acidic residues" evidence="1">
    <location>
        <begin position="51"/>
        <end position="61"/>
    </location>
</feature>
<dbReference type="Proteomes" id="UP001189624">
    <property type="component" value="Chromosome 9"/>
</dbReference>
<keyword evidence="3" id="KW-1185">Reference proteome</keyword>
<dbReference type="EMBL" id="OY731406">
    <property type="protein sequence ID" value="CAJ1973528.1"/>
    <property type="molecule type" value="Genomic_DNA"/>
</dbReference>
<protein>
    <submittedName>
        <fullName evidence="2">Uncharacterized protein</fullName>
    </submittedName>
</protein>
<evidence type="ECO:0000313" key="2">
    <source>
        <dbReference type="EMBL" id="CAJ1973528.1"/>
    </source>
</evidence>
<gene>
    <name evidence="2" type="ORF">AYBTSS11_LOCUS25592</name>
</gene>
<organism evidence="2 3">
    <name type="scientific">Sphenostylis stenocarpa</name>
    <dbReference type="NCBI Taxonomy" id="92480"/>
    <lineage>
        <taxon>Eukaryota</taxon>
        <taxon>Viridiplantae</taxon>
        <taxon>Streptophyta</taxon>
        <taxon>Embryophyta</taxon>
        <taxon>Tracheophyta</taxon>
        <taxon>Spermatophyta</taxon>
        <taxon>Magnoliopsida</taxon>
        <taxon>eudicotyledons</taxon>
        <taxon>Gunneridae</taxon>
        <taxon>Pentapetalae</taxon>
        <taxon>rosids</taxon>
        <taxon>fabids</taxon>
        <taxon>Fabales</taxon>
        <taxon>Fabaceae</taxon>
        <taxon>Papilionoideae</taxon>
        <taxon>50 kb inversion clade</taxon>
        <taxon>NPAAA clade</taxon>
        <taxon>indigoferoid/millettioid clade</taxon>
        <taxon>Phaseoleae</taxon>
        <taxon>Sphenostylis</taxon>
    </lineage>
</organism>
<sequence>MKQKEMNLKSKGLSLKMFLMVPAMNRSLNRENPDILIMMIAGKQIIRDVEEDKSDQREREYMGPVKPATQMSATAPNTNDHIYWQGVVTCYSFAD</sequence>
<feature type="region of interest" description="Disordered" evidence="1">
    <location>
        <begin position="51"/>
        <end position="74"/>
    </location>
</feature>
<evidence type="ECO:0000313" key="3">
    <source>
        <dbReference type="Proteomes" id="UP001189624"/>
    </source>
</evidence>
<accession>A0AA86SVB4</accession>
<proteinExistence type="predicted"/>
<dbReference type="Gramene" id="rna-AYBTSS11_LOCUS25592">
    <property type="protein sequence ID" value="CAJ1973528.1"/>
    <property type="gene ID" value="gene-AYBTSS11_LOCUS25592"/>
</dbReference>
<dbReference type="AlphaFoldDB" id="A0AA86SVB4"/>
<name>A0AA86SVB4_9FABA</name>